<feature type="region of interest" description="Disordered" evidence="3">
    <location>
        <begin position="399"/>
        <end position="545"/>
    </location>
</feature>
<feature type="compositionally biased region" description="Polar residues" evidence="3">
    <location>
        <begin position="528"/>
        <end position="537"/>
    </location>
</feature>
<name>A0ABR1NY69_DIAER</name>
<dbReference type="Proteomes" id="UP001430848">
    <property type="component" value="Unassembled WGS sequence"/>
</dbReference>
<comment type="similarity">
    <text evidence="1 2">Belongs to the OSBP family.</text>
</comment>
<organism evidence="4 5">
    <name type="scientific">Diaporthe eres</name>
    <name type="common">Phomopsis oblonga</name>
    <dbReference type="NCBI Taxonomy" id="83184"/>
    <lineage>
        <taxon>Eukaryota</taxon>
        <taxon>Fungi</taxon>
        <taxon>Dikarya</taxon>
        <taxon>Ascomycota</taxon>
        <taxon>Pezizomycotina</taxon>
        <taxon>Sordariomycetes</taxon>
        <taxon>Sordariomycetidae</taxon>
        <taxon>Diaporthales</taxon>
        <taxon>Diaporthaceae</taxon>
        <taxon>Diaporthe</taxon>
        <taxon>Diaporthe eres species complex</taxon>
    </lineage>
</organism>
<keyword evidence="5" id="KW-1185">Reference proteome</keyword>
<dbReference type="InterPro" id="IPR000648">
    <property type="entry name" value="Oxysterol-bd"/>
</dbReference>
<proteinExistence type="inferred from homology"/>
<evidence type="ECO:0000313" key="4">
    <source>
        <dbReference type="EMBL" id="KAK7720139.1"/>
    </source>
</evidence>
<dbReference type="Gene3D" id="3.30.70.3490">
    <property type="match status" value="1"/>
</dbReference>
<evidence type="ECO:0008006" key="6">
    <source>
        <dbReference type="Google" id="ProtNLM"/>
    </source>
</evidence>
<comment type="caution">
    <text evidence="4">The sequence shown here is derived from an EMBL/GenBank/DDBJ whole genome shotgun (WGS) entry which is preliminary data.</text>
</comment>
<accession>A0ABR1NY69</accession>
<dbReference type="Gene3D" id="1.10.287.2720">
    <property type="match status" value="1"/>
</dbReference>
<dbReference type="PROSITE" id="PS01013">
    <property type="entry name" value="OSBP"/>
    <property type="match status" value="1"/>
</dbReference>
<dbReference type="Pfam" id="PF01237">
    <property type="entry name" value="Oxysterol_BP"/>
    <property type="match status" value="1"/>
</dbReference>
<feature type="compositionally biased region" description="Polar residues" evidence="3">
    <location>
        <begin position="444"/>
        <end position="454"/>
    </location>
</feature>
<dbReference type="InterPro" id="IPR018494">
    <property type="entry name" value="Oxysterol-bd_CS"/>
</dbReference>
<dbReference type="Gene3D" id="2.40.160.120">
    <property type="match status" value="1"/>
</dbReference>
<dbReference type="InterPro" id="IPR037239">
    <property type="entry name" value="OSBP_sf"/>
</dbReference>
<dbReference type="PANTHER" id="PTHR10972">
    <property type="entry name" value="OXYSTEROL-BINDING PROTEIN-RELATED"/>
    <property type="match status" value="1"/>
</dbReference>
<protein>
    <recommendedName>
        <fullName evidence="6">Oxysterol-binding protein</fullName>
    </recommendedName>
</protein>
<gene>
    <name evidence="4" type="ORF">SLS63_010034</name>
</gene>
<dbReference type="EMBL" id="JAKNSF020000078">
    <property type="protein sequence ID" value="KAK7720139.1"/>
    <property type="molecule type" value="Genomic_DNA"/>
</dbReference>
<evidence type="ECO:0000313" key="5">
    <source>
        <dbReference type="Proteomes" id="UP001430848"/>
    </source>
</evidence>
<evidence type="ECO:0000256" key="3">
    <source>
        <dbReference type="SAM" id="MobiDB-lite"/>
    </source>
</evidence>
<sequence length="545" mass="59312">MGENGFKPESSSSLKDFLASIASIKGDLSNITAPPFVLDTKSVVELPAFWAERPSLFVAPSASPDPAKRALLVLRWFLSSLKNQQYGGRSEEEGVRKPLNAFLGELFLAKWQDASGETTLVSEQVSHHPPVTACRVWNEQHGVFAEGFTRQEITLGLGNITIRQLGHALLTLKGHGDETYLIPLPDVKVRGLLAGLAGTYPELEGTYTIPCTSGYYSVVEFSGKSLLSGGAKNEVSAKIFGPGRDSAAGHEPLYTVAGHWNESFTIYNGAEVSKEASIETVTIQDLPTTPLKLFEEDPGAQDPWESRRAWKAVREALQRRDMTGAAKAKSAIEQGQRAMRKTEAREGRRWEALFFRAEKEDRVATELYRSTLKELKPEDTVALWKFNQELWDTGLQKPFRGLSLPDNETRPVNVAPISVGRRNMSSDLDDTDLASPASFKTAPEYSSSNTQNGAEPQREAPTISTPPGKCIQPTTSARQSVEQSSGGLTPSTPSVSPSTRGKRQRARDSVGKFRKSLSSGLSKIASPVRSSGDSEQAGSRKGGSE</sequence>
<evidence type="ECO:0000256" key="2">
    <source>
        <dbReference type="RuleBase" id="RU003844"/>
    </source>
</evidence>
<feature type="compositionally biased region" description="Low complexity" evidence="3">
    <location>
        <begin position="484"/>
        <end position="499"/>
    </location>
</feature>
<feature type="compositionally biased region" description="Polar residues" evidence="3">
    <location>
        <begin position="472"/>
        <end position="483"/>
    </location>
</feature>
<reference evidence="4 5" key="1">
    <citation type="submission" date="2024-02" db="EMBL/GenBank/DDBJ databases">
        <title>De novo assembly and annotation of 12 fungi associated with fruit tree decline syndrome in Ontario, Canada.</title>
        <authorList>
            <person name="Sulman M."/>
            <person name="Ellouze W."/>
            <person name="Ilyukhin E."/>
        </authorList>
    </citation>
    <scope>NUCLEOTIDE SEQUENCE [LARGE SCALE GENOMIC DNA]</scope>
    <source>
        <strain evidence="4 5">M169</strain>
    </source>
</reference>
<dbReference type="PANTHER" id="PTHR10972:SF92">
    <property type="entry name" value="OXYSTEROL BINDING PROTEIN"/>
    <property type="match status" value="1"/>
</dbReference>
<evidence type="ECO:0000256" key="1">
    <source>
        <dbReference type="ARBA" id="ARBA00008842"/>
    </source>
</evidence>
<dbReference type="SUPFAM" id="SSF144000">
    <property type="entry name" value="Oxysterol-binding protein-like"/>
    <property type="match status" value="1"/>
</dbReference>